<dbReference type="SUPFAM" id="SSF53474">
    <property type="entry name" value="alpha/beta-Hydrolases"/>
    <property type="match status" value="1"/>
</dbReference>
<dbReference type="Pfam" id="PF00756">
    <property type="entry name" value="Esterase"/>
    <property type="match status" value="1"/>
</dbReference>
<dbReference type="RefSeq" id="WP_007300769.1">
    <property type="nucleotide sequence ID" value="NZ_AJJH01000170.1"/>
</dbReference>
<dbReference type="PATRIC" id="fig|1165867.3.peg.6768"/>
<reference evidence="2 3" key="1">
    <citation type="journal article" date="2012" name="J. Bacteriol.">
        <title>Draft genome sequence of the nitrophenol-degrading actinomycete Rhodococcus imtechensis RKJ300.</title>
        <authorList>
            <person name="Vikram S."/>
            <person name="Kumar S."/>
            <person name="Subramanian S."/>
            <person name="Raghava G.P."/>
        </authorList>
    </citation>
    <scope>NUCLEOTIDE SEQUENCE [LARGE SCALE GENOMIC DNA]</scope>
    <source>
        <strain evidence="2 3">RKJ300</strain>
    </source>
</reference>
<dbReference type="Proteomes" id="UP000006447">
    <property type="component" value="Unassembled WGS sequence"/>
</dbReference>
<evidence type="ECO:0000256" key="1">
    <source>
        <dbReference type="SAM" id="SignalP"/>
    </source>
</evidence>
<name>I0WAX3_RHOOP</name>
<dbReference type="PANTHER" id="PTHR48098:SF1">
    <property type="entry name" value="DIACYLGLYCEROL ACYLTRANSFERASE_MYCOLYLTRANSFERASE AG85A"/>
    <property type="match status" value="1"/>
</dbReference>
<dbReference type="InterPro" id="IPR000801">
    <property type="entry name" value="Esterase-like"/>
</dbReference>
<evidence type="ECO:0000313" key="2">
    <source>
        <dbReference type="EMBL" id="EID73539.1"/>
    </source>
</evidence>
<feature type="chain" id="PRO_5003635073" evidence="1">
    <location>
        <begin position="34"/>
        <end position="344"/>
    </location>
</feature>
<protein>
    <submittedName>
        <fullName evidence="2">Mycolyltransferase</fullName>
    </submittedName>
</protein>
<dbReference type="Gene3D" id="3.40.50.1820">
    <property type="entry name" value="alpha/beta hydrolase"/>
    <property type="match status" value="1"/>
</dbReference>
<sequence>MFGEWCGKHLRATTAVVSLIATCAAVGGVTASAAPVTDPGAELAAQSAANGSRLDHVTRINDRELTLSVYSASMQRGVPVHVQLPADTSRPRPSLYFLDGGIRRAKTDVVEFMADKNVNVISPTGGEDAYWADWKNPDPVMGINKWKTFITEELPPIVDSALGTNGVNAIAGMSRVGTAALQLAIASPGLFRGVAAYSGCASTSDPLGQLFIKITMSNYGKGNPENLYGPSYDPAWAANDPYFHASELRGTELFISSGNGLPGAYERLDGPHVNGDVGVLARQIYAGGAVEAVTNYCTHRLADRLADVDVPATYSFRNSGTHSWGYWQDDLHASWPVLARSLNL</sequence>
<dbReference type="InterPro" id="IPR050583">
    <property type="entry name" value="Mycobacterial_A85_antigen"/>
</dbReference>
<accession>I0WAX3</accession>
<evidence type="ECO:0000313" key="3">
    <source>
        <dbReference type="Proteomes" id="UP000006447"/>
    </source>
</evidence>
<keyword evidence="2" id="KW-0808">Transferase</keyword>
<dbReference type="InterPro" id="IPR029058">
    <property type="entry name" value="AB_hydrolase_fold"/>
</dbReference>
<dbReference type="AlphaFoldDB" id="I0WAX3"/>
<comment type="caution">
    <text evidence="2">The sequence shown here is derived from an EMBL/GenBank/DDBJ whole genome shotgun (WGS) entry which is preliminary data.</text>
</comment>
<dbReference type="PANTHER" id="PTHR48098">
    <property type="entry name" value="ENTEROCHELIN ESTERASE-RELATED"/>
    <property type="match status" value="1"/>
</dbReference>
<proteinExistence type="predicted"/>
<dbReference type="EMBL" id="AJJH01000170">
    <property type="protein sequence ID" value="EID73539.1"/>
    <property type="molecule type" value="Genomic_DNA"/>
</dbReference>
<organism evidence="2 3">
    <name type="scientific">Rhodococcus opacus RKJ300 = JCM 13270</name>
    <dbReference type="NCBI Taxonomy" id="1165867"/>
    <lineage>
        <taxon>Bacteria</taxon>
        <taxon>Bacillati</taxon>
        <taxon>Actinomycetota</taxon>
        <taxon>Actinomycetes</taxon>
        <taxon>Mycobacteriales</taxon>
        <taxon>Nocardiaceae</taxon>
        <taxon>Rhodococcus</taxon>
    </lineage>
</organism>
<dbReference type="GO" id="GO:0016747">
    <property type="term" value="F:acyltransferase activity, transferring groups other than amino-acyl groups"/>
    <property type="evidence" value="ECO:0007669"/>
    <property type="project" value="TreeGrafter"/>
</dbReference>
<feature type="signal peptide" evidence="1">
    <location>
        <begin position="1"/>
        <end position="33"/>
    </location>
</feature>
<gene>
    <name evidence="2" type="ORF">W59_33033</name>
</gene>
<keyword evidence="1" id="KW-0732">Signal</keyword>